<feature type="region of interest" description="Disordered" evidence="2">
    <location>
        <begin position="382"/>
        <end position="415"/>
    </location>
</feature>
<keyword evidence="5" id="KW-1185">Reference proteome</keyword>
<dbReference type="EMBL" id="JAFBBZ010000001">
    <property type="protein sequence ID" value="MBM7507573.1"/>
    <property type="molecule type" value="Genomic_DNA"/>
</dbReference>
<comment type="similarity">
    <text evidence="1">Belongs to the GSP E family.</text>
</comment>
<evidence type="ECO:0000256" key="1">
    <source>
        <dbReference type="ARBA" id="ARBA00006611"/>
    </source>
</evidence>
<dbReference type="NCBIfam" id="TIGR01420">
    <property type="entry name" value="pilT_fam"/>
    <property type="match status" value="1"/>
</dbReference>
<proteinExistence type="inferred from homology"/>
<accession>A0ABS2M8R0</accession>
<dbReference type="RefSeq" id="WP_307822862.1">
    <property type="nucleotide sequence ID" value="NZ_JACDTV010000012.1"/>
</dbReference>
<feature type="domain" description="Bacterial type II secretion system protein E" evidence="3">
    <location>
        <begin position="221"/>
        <end position="235"/>
    </location>
</feature>
<comment type="caution">
    <text evidence="4">The sequence shown here is derived from an EMBL/GenBank/DDBJ whole genome shotgun (WGS) entry which is preliminary data.</text>
</comment>
<dbReference type="PROSITE" id="PS00662">
    <property type="entry name" value="T2SP_E"/>
    <property type="match status" value="1"/>
</dbReference>
<reference evidence="4 5" key="1">
    <citation type="submission" date="2021-01" db="EMBL/GenBank/DDBJ databases">
        <title>Sequencing the genomes of 1000 actinobacteria strains.</title>
        <authorList>
            <person name="Klenk H.-P."/>
        </authorList>
    </citation>
    <scope>NUCLEOTIDE SEQUENCE [LARGE SCALE GENOMIC DNA]</scope>
    <source>
        <strain evidence="4 5">DSM 18239</strain>
    </source>
</reference>
<evidence type="ECO:0000313" key="5">
    <source>
        <dbReference type="Proteomes" id="UP000732378"/>
    </source>
</evidence>
<evidence type="ECO:0000259" key="3">
    <source>
        <dbReference type="PROSITE" id="PS00662"/>
    </source>
</evidence>
<gene>
    <name evidence="4" type="ORF">JOE61_001387</name>
</gene>
<dbReference type="Gene3D" id="3.30.450.90">
    <property type="match status" value="1"/>
</dbReference>
<dbReference type="CDD" id="cd01131">
    <property type="entry name" value="PilT"/>
    <property type="match status" value="1"/>
</dbReference>
<dbReference type="InterPro" id="IPR027417">
    <property type="entry name" value="P-loop_NTPase"/>
</dbReference>
<protein>
    <submittedName>
        <fullName evidence="4">Twitching motility protein PilT</fullName>
    </submittedName>
</protein>
<sequence>MSWAESSTGGGLGGGLWDQAQAEVGESLELDDLLRQVLDLGGSDLHLTTGVPPTIRVRGEMRAVEGFEPLEARPLQQAVYAMLTERQRKVLEETRELDVAYTVPGVARFRVNVFWQRESIGAVMRLIPWEIKTLGDLSLPPVVGTIAAMKRGLVLVTGPTGSGKSTTLAAIIDQVNRSRRGHIMTIEDPIEFLHEHRGCIVNQREVGADTHGFRAALRQVLRQDPDVILVGELRDLETISVALTAAETGHLVLATLHTQSAQDTISRVVDVFPSEQQQQVRTQLAATLNAVVCQALVPTADGRSRAAAVEVMVCTTGIRAMIRDDKLPQIPGAMQAGARDGMQTLDNHLAELVKQGRITREAALEHCVNREELIALLGSGGLRGTPGTGTAGPGAHGESLNPWQAQSLPSGGAHL</sequence>
<dbReference type="Proteomes" id="UP000732378">
    <property type="component" value="Unassembled WGS sequence"/>
</dbReference>
<dbReference type="InterPro" id="IPR006321">
    <property type="entry name" value="PilT/PilU"/>
</dbReference>
<dbReference type="InterPro" id="IPR050921">
    <property type="entry name" value="T4SS_GSP_E_ATPase"/>
</dbReference>
<dbReference type="InterPro" id="IPR001482">
    <property type="entry name" value="T2SS/T4SS_dom"/>
</dbReference>
<dbReference type="PANTHER" id="PTHR30486">
    <property type="entry name" value="TWITCHING MOTILITY PROTEIN PILT"/>
    <property type="match status" value="1"/>
</dbReference>
<dbReference type="SMART" id="SM00382">
    <property type="entry name" value="AAA"/>
    <property type="match status" value="1"/>
</dbReference>
<dbReference type="InterPro" id="IPR003593">
    <property type="entry name" value="AAA+_ATPase"/>
</dbReference>
<evidence type="ECO:0000256" key="2">
    <source>
        <dbReference type="SAM" id="MobiDB-lite"/>
    </source>
</evidence>
<dbReference type="Pfam" id="PF00437">
    <property type="entry name" value="T2SSE"/>
    <property type="match status" value="1"/>
</dbReference>
<evidence type="ECO:0000313" key="4">
    <source>
        <dbReference type="EMBL" id="MBM7507573.1"/>
    </source>
</evidence>
<name>A0ABS2M8R0_9ACTN</name>
<organism evidence="4 5">
    <name type="scientific">Nocardioides salarius</name>
    <dbReference type="NCBI Taxonomy" id="374513"/>
    <lineage>
        <taxon>Bacteria</taxon>
        <taxon>Bacillati</taxon>
        <taxon>Actinomycetota</taxon>
        <taxon>Actinomycetes</taxon>
        <taxon>Propionibacteriales</taxon>
        <taxon>Nocardioidaceae</taxon>
        <taxon>Nocardioides</taxon>
    </lineage>
</organism>
<dbReference type="Gene3D" id="3.40.50.300">
    <property type="entry name" value="P-loop containing nucleotide triphosphate hydrolases"/>
    <property type="match status" value="1"/>
</dbReference>
<dbReference type="SUPFAM" id="SSF52540">
    <property type="entry name" value="P-loop containing nucleoside triphosphate hydrolases"/>
    <property type="match status" value="1"/>
</dbReference>
<feature type="compositionally biased region" description="Gly residues" evidence="2">
    <location>
        <begin position="382"/>
        <end position="395"/>
    </location>
</feature>